<evidence type="ECO:0000313" key="3">
    <source>
        <dbReference type="Proteomes" id="UP000626148"/>
    </source>
</evidence>
<evidence type="ECO:0000313" key="2">
    <source>
        <dbReference type="EMBL" id="GGX44044.1"/>
    </source>
</evidence>
<feature type="domain" description="Cupin type-2" evidence="1">
    <location>
        <begin position="195"/>
        <end position="261"/>
    </location>
</feature>
<dbReference type="SUPFAM" id="SSF51182">
    <property type="entry name" value="RmlC-like cupins"/>
    <property type="match status" value="1"/>
</dbReference>
<dbReference type="Gene3D" id="2.60.120.10">
    <property type="entry name" value="Jelly Rolls"/>
    <property type="match status" value="2"/>
</dbReference>
<dbReference type="GO" id="GO:0071522">
    <property type="term" value="F:ureidoglycine aminohydrolase activity"/>
    <property type="evidence" value="ECO:0007669"/>
    <property type="project" value="InterPro"/>
</dbReference>
<dbReference type="EMBL" id="BMXR01000002">
    <property type="protein sequence ID" value="GGX44044.1"/>
    <property type="molecule type" value="Genomic_DNA"/>
</dbReference>
<dbReference type="NCBIfam" id="NF040771">
    <property type="entry name" value="AAH_UGLYAH2"/>
    <property type="match status" value="1"/>
</dbReference>
<dbReference type="NCBIfam" id="TIGR03214">
    <property type="entry name" value="ura-cupin"/>
    <property type="match status" value="1"/>
</dbReference>
<dbReference type="CDD" id="cd02212">
    <property type="entry name" value="cupin_UGlyAH_C"/>
    <property type="match status" value="1"/>
</dbReference>
<proteinExistence type="predicted"/>
<sequence length="275" mass="31102">MNKNPYYAPTGGHPPQTQLLTDRAVFTEAYAIVPRGVLQDIVTSKLPFWEKTRLWVLSRPLTGFSETFSQYIVEVAPGGGSDRPELDSGAEGVLFVVSGELTLTVKGRTHVMEAGGYAFLPPECRWEVKNAGNENVTFHWIRKAYEFVDGIEVPEPFVTNEREVEPIAMPDTDGAWVTTRFVDMEDLRHDMHVNIVTFQPGGVIPFAETHVMEHGLYVLEGKAVYRLNQDWVEVEAGDYMWLRAFCPQACYAGGPGPFRYLLYKDVNRHMKLRLS</sequence>
<dbReference type="NCBIfam" id="NF008376">
    <property type="entry name" value="PRK11171.1-5"/>
    <property type="match status" value="1"/>
</dbReference>
<dbReference type="InterPro" id="IPR011051">
    <property type="entry name" value="RmlC_Cupin_sf"/>
</dbReference>
<name>A0A918K1X7_9GAMM</name>
<feature type="domain" description="Cupin type-2" evidence="1">
    <location>
        <begin position="72"/>
        <end position="141"/>
    </location>
</feature>
<dbReference type="PANTHER" id="PTHR34571:SF1">
    <property type="entry name" value="(S)-UREIDOGLYCINE AMINOHYDROLASE"/>
    <property type="match status" value="1"/>
</dbReference>
<reference evidence="2" key="1">
    <citation type="journal article" date="2014" name="Int. J. Syst. Evol. Microbiol.">
        <title>Complete genome sequence of Corynebacterium casei LMG S-19264T (=DSM 44701T), isolated from a smear-ripened cheese.</title>
        <authorList>
            <consortium name="US DOE Joint Genome Institute (JGI-PGF)"/>
            <person name="Walter F."/>
            <person name="Albersmeier A."/>
            <person name="Kalinowski J."/>
            <person name="Ruckert C."/>
        </authorList>
    </citation>
    <scope>NUCLEOTIDE SEQUENCE</scope>
    <source>
        <strain evidence="2">KCTC 22169</strain>
    </source>
</reference>
<dbReference type="PANTHER" id="PTHR34571">
    <property type="entry name" value="(S)-UREIDOGLYCINE AMINOHYDROLASE"/>
    <property type="match status" value="1"/>
</dbReference>
<dbReference type="CDD" id="cd02211">
    <property type="entry name" value="cupin_UGlyAH_N"/>
    <property type="match status" value="1"/>
</dbReference>
<dbReference type="Pfam" id="PF07883">
    <property type="entry name" value="Cupin_2"/>
    <property type="match status" value="2"/>
</dbReference>
<evidence type="ECO:0000259" key="1">
    <source>
        <dbReference type="Pfam" id="PF07883"/>
    </source>
</evidence>
<dbReference type="InterPro" id="IPR017627">
    <property type="entry name" value="UGHY"/>
</dbReference>
<protein>
    <recommendedName>
        <fullName evidence="1">Cupin type-2 domain-containing protein</fullName>
    </recommendedName>
</protein>
<organism evidence="2 3">
    <name type="scientific">Saccharospirillum salsuginis</name>
    <dbReference type="NCBI Taxonomy" id="418750"/>
    <lineage>
        <taxon>Bacteria</taxon>
        <taxon>Pseudomonadati</taxon>
        <taxon>Pseudomonadota</taxon>
        <taxon>Gammaproteobacteria</taxon>
        <taxon>Oceanospirillales</taxon>
        <taxon>Saccharospirillaceae</taxon>
        <taxon>Saccharospirillum</taxon>
    </lineage>
</organism>
<comment type="caution">
    <text evidence="2">The sequence shown here is derived from an EMBL/GenBank/DDBJ whole genome shotgun (WGS) entry which is preliminary data.</text>
</comment>
<dbReference type="RefSeq" id="WP_189607255.1">
    <property type="nucleotide sequence ID" value="NZ_BMXR01000002.1"/>
</dbReference>
<keyword evidence="3" id="KW-1185">Reference proteome</keyword>
<dbReference type="NCBIfam" id="NF008373">
    <property type="entry name" value="PRK11171.1-2"/>
    <property type="match status" value="1"/>
</dbReference>
<dbReference type="AlphaFoldDB" id="A0A918K1X7"/>
<accession>A0A918K1X7</accession>
<dbReference type="InterPro" id="IPR044697">
    <property type="entry name" value="UGlyAH_cupin_C"/>
</dbReference>
<dbReference type="InterPro" id="IPR013096">
    <property type="entry name" value="Cupin_2"/>
</dbReference>
<dbReference type="InterPro" id="IPR014710">
    <property type="entry name" value="RmlC-like_jellyroll"/>
</dbReference>
<dbReference type="InterPro" id="IPR044704">
    <property type="entry name" value="UGlyAH_cupin_N"/>
</dbReference>
<reference evidence="2" key="2">
    <citation type="submission" date="2020-09" db="EMBL/GenBank/DDBJ databases">
        <authorList>
            <person name="Sun Q."/>
            <person name="Kim S."/>
        </authorList>
    </citation>
    <scope>NUCLEOTIDE SEQUENCE</scope>
    <source>
        <strain evidence="2">KCTC 22169</strain>
    </source>
</reference>
<gene>
    <name evidence="2" type="ORF">GCM10007392_08510</name>
</gene>
<dbReference type="Proteomes" id="UP000626148">
    <property type="component" value="Unassembled WGS sequence"/>
</dbReference>